<dbReference type="InterPro" id="IPR013320">
    <property type="entry name" value="ConA-like_dom_sf"/>
</dbReference>
<feature type="domain" description="TSP C-terminal" evidence="1">
    <location>
        <begin position="43"/>
        <end position="275"/>
    </location>
</feature>
<dbReference type="Pfam" id="PF05735">
    <property type="entry name" value="TSP_C"/>
    <property type="match status" value="2"/>
</dbReference>
<evidence type="ECO:0000259" key="1">
    <source>
        <dbReference type="PROSITE" id="PS51236"/>
    </source>
</evidence>
<gene>
    <name evidence="2" type="ORF">LAZ67_9003562</name>
</gene>
<dbReference type="PROSITE" id="PS51236">
    <property type="entry name" value="TSP_CTER"/>
    <property type="match status" value="1"/>
</dbReference>
<name>A0ABY6KUJ7_9ARAC</name>
<organism evidence="2 3">
    <name type="scientific">Cordylochernes scorpioides</name>
    <dbReference type="NCBI Taxonomy" id="51811"/>
    <lineage>
        <taxon>Eukaryota</taxon>
        <taxon>Metazoa</taxon>
        <taxon>Ecdysozoa</taxon>
        <taxon>Arthropoda</taxon>
        <taxon>Chelicerata</taxon>
        <taxon>Arachnida</taxon>
        <taxon>Pseudoscorpiones</taxon>
        <taxon>Cheliferoidea</taxon>
        <taxon>Chernetidae</taxon>
        <taxon>Cordylochernes</taxon>
    </lineage>
</organism>
<reference evidence="2 3" key="1">
    <citation type="submission" date="2022-01" db="EMBL/GenBank/DDBJ databases">
        <title>A chromosomal length assembly of Cordylochernes scorpioides.</title>
        <authorList>
            <person name="Zeh D."/>
            <person name="Zeh J."/>
        </authorList>
    </citation>
    <scope>NUCLEOTIDE SEQUENCE [LARGE SCALE GENOMIC DNA]</scope>
    <source>
        <strain evidence="2">IN4F17</strain>
        <tissue evidence="2">Whole Body</tissue>
    </source>
</reference>
<proteinExistence type="predicted"/>
<protein>
    <submittedName>
        <fullName evidence="2">COMP</fullName>
    </submittedName>
</protein>
<dbReference type="Gene3D" id="2.60.120.200">
    <property type="match status" value="1"/>
</dbReference>
<sequence length="282" mass="31544">MLECGRADSGVGDVCSGDYDGDTSPDHIDICPDNRFVYATDFRTYQTIPLDPTGGAQADPHWIIYNKGAEIVQTQNSDPGIAVGKLTSPRYGARWSNLLCPGYNGFGGVDYEGTFFIEDEEDDDFVGFIFSYQSNHRFYVVAWKKAEQTYWMTTPFRAVGEAGIHIKLVDSKSGPGENLRNALWHTGDTSEEVKLLWHDPSKIGWKAKVAYRWLLQHRPRIGLIRLRLYEGTNMIADSENVFDSELTGGRLGVYCFSQERVIFSDLVYRCNGTSPPGSVPAV</sequence>
<evidence type="ECO:0000313" key="2">
    <source>
        <dbReference type="EMBL" id="UYV72528.1"/>
    </source>
</evidence>
<dbReference type="Proteomes" id="UP001235939">
    <property type="component" value="Chromosome 09"/>
</dbReference>
<keyword evidence="3" id="KW-1185">Reference proteome</keyword>
<accession>A0ABY6KUJ7</accession>
<dbReference type="PANTHER" id="PTHR10199:SF100">
    <property type="entry name" value="THROMBOSPONDIN, ISOFORM A"/>
    <property type="match status" value="1"/>
</dbReference>
<evidence type="ECO:0000313" key="3">
    <source>
        <dbReference type="Proteomes" id="UP001235939"/>
    </source>
</evidence>
<dbReference type="PANTHER" id="PTHR10199">
    <property type="entry name" value="THROMBOSPONDIN"/>
    <property type="match status" value="1"/>
</dbReference>
<dbReference type="InterPro" id="IPR008859">
    <property type="entry name" value="Thrombospondin_C"/>
</dbReference>
<dbReference type="EMBL" id="CP092871">
    <property type="protein sequence ID" value="UYV72528.1"/>
    <property type="molecule type" value="Genomic_DNA"/>
</dbReference>
<dbReference type="SUPFAM" id="SSF49899">
    <property type="entry name" value="Concanavalin A-like lectins/glucanases"/>
    <property type="match status" value="1"/>
</dbReference>